<dbReference type="GO" id="GO:0005524">
    <property type="term" value="F:ATP binding"/>
    <property type="evidence" value="ECO:0007669"/>
    <property type="project" value="UniProtKB-KW"/>
</dbReference>
<dbReference type="Proteomes" id="UP000285844">
    <property type="component" value="Unassembled WGS sequence"/>
</dbReference>
<evidence type="ECO:0000259" key="1">
    <source>
        <dbReference type="Pfam" id="PF01935"/>
    </source>
</evidence>
<name>A0A413YRU9_9FIRM</name>
<dbReference type="PANTHER" id="PTHR42957">
    <property type="entry name" value="HELICASE MJ1565-RELATED"/>
    <property type="match status" value="1"/>
</dbReference>
<organism evidence="2 3">
    <name type="scientific">Lachnospira eligens</name>
    <dbReference type="NCBI Taxonomy" id="39485"/>
    <lineage>
        <taxon>Bacteria</taxon>
        <taxon>Bacillati</taxon>
        <taxon>Bacillota</taxon>
        <taxon>Clostridia</taxon>
        <taxon>Lachnospirales</taxon>
        <taxon>Lachnospiraceae</taxon>
        <taxon>Lachnospira</taxon>
    </lineage>
</organism>
<dbReference type="AlphaFoldDB" id="A0A413YRU9"/>
<keyword evidence="2" id="KW-0547">Nucleotide-binding</keyword>
<proteinExistence type="predicted"/>
<dbReference type="InterPro" id="IPR002789">
    <property type="entry name" value="HerA_central"/>
</dbReference>
<dbReference type="Gene3D" id="3.40.50.300">
    <property type="entry name" value="P-loop containing nucleotide triphosphate hydrolases"/>
    <property type="match status" value="2"/>
</dbReference>
<reference evidence="2 3" key="1">
    <citation type="submission" date="2018-08" db="EMBL/GenBank/DDBJ databases">
        <title>A genome reference for cultivated species of the human gut microbiota.</title>
        <authorList>
            <person name="Zou Y."/>
            <person name="Xue W."/>
            <person name="Luo G."/>
        </authorList>
    </citation>
    <scope>NUCLEOTIDE SEQUENCE [LARGE SCALE GENOMIC DNA]</scope>
    <source>
        <strain evidence="2 3">AM37-3BH</strain>
    </source>
</reference>
<accession>A0A413YRU9</accession>
<dbReference type="SUPFAM" id="SSF52540">
    <property type="entry name" value="P-loop containing nucleoside triphosphate hydrolases"/>
    <property type="match status" value="1"/>
</dbReference>
<comment type="caution">
    <text evidence="2">The sequence shown here is derived from an EMBL/GenBank/DDBJ whole genome shotgun (WGS) entry which is preliminary data.</text>
</comment>
<sequence>MTSDTDTEGTNHCVSNGALKGETHTVKSYPIADMIKRIEKQIERLDECEGVGMWKNATYVLANNKVQAESVANFLLGLIQGKESFVEASVINTWAKASDKDEFNNMMEYICNFCHPLLVNASDIDKVDEKSVDNAYAIEPLILANQVTSIELAMLMAFPYKSVKGLSCVECAEFERNVLYKDIERFSTKEADKAEEKKRQIILGEIYHMHEFDGQNVPIDVDELTKHSFITGSTGSGKSTTVYKLLHELYKQYKIPFLVVEPAKGEYYKEFDNIASVYSTNSNHGELLHINPFYFPAEGENRIFVSEHIDRLNGIFNVCWPMYAAMPAVLKEALEAAYEDAGWDLTLSVNSVSNKLFPTFDDLLIQLKRVISASDFSEEVKSNYTGSLITRVKSLTNGIYRQIFTADGLDDEELFGENVIVDISKVGAPETKALIMGMMVMRMQEYHMANSEPVNELKHITVLEEAHNLLKKMSTDQSSESSNVQGKSVEMIANAIAEMRTYGEGFVIADQAPGLLDESVIRNTNTKIIMSLPDFLDRELVGKAVGLSDEQVVEITRLPRGKAVVYQNNWVAPVLCAVEAFDKSINPEEKKNVSKEKKYFDSGKIKATIVNAVLHNKVDDISTNEVEGLHILSVPAPSKRRILMHVKNKVPFNKQDRIEIINDFYATDFVKSVMLKTEGNIEIIQDNDVEALKAEFQKWVEAIGVTEQIETVDLMGIINIILYKIEQVEQIELTQCERLFNFAEYWR</sequence>
<dbReference type="InterPro" id="IPR008571">
    <property type="entry name" value="HerA-like"/>
</dbReference>
<dbReference type="Pfam" id="PF01935">
    <property type="entry name" value="DUF87"/>
    <property type="match status" value="1"/>
</dbReference>
<keyword evidence="2" id="KW-0067">ATP-binding</keyword>
<dbReference type="PANTHER" id="PTHR42957:SF1">
    <property type="entry name" value="HELICASE MJ1565-RELATED"/>
    <property type="match status" value="1"/>
</dbReference>
<gene>
    <name evidence="2" type="ORF">DW858_11890</name>
</gene>
<evidence type="ECO:0000313" key="3">
    <source>
        <dbReference type="Proteomes" id="UP000285844"/>
    </source>
</evidence>
<feature type="domain" description="Helicase HerA central" evidence="1">
    <location>
        <begin position="211"/>
        <end position="437"/>
    </location>
</feature>
<dbReference type="InterPro" id="IPR027417">
    <property type="entry name" value="P-loop_NTPase"/>
</dbReference>
<protein>
    <submittedName>
        <fullName evidence="2">ATP-binding protein</fullName>
    </submittedName>
</protein>
<dbReference type="EMBL" id="QSHM01000017">
    <property type="protein sequence ID" value="RHC11791.1"/>
    <property type="molecule type" value="Genomic_DNA"/>
</dbReference>
<evidence type="ECO:0000313" key="2">
    <source>
        <dbReference type="EMBL" id="RHC11791.1"/>
    </source>
</evidence>
<dbReference type="RefSeq" id="WP_118362952.1">
    <property type="nucleotide sequence ID" value="NZ_QSHM01000017.1"/>
</dbReference>